<dbReference type="Gene3D" id="3.30.565.10">
    <property type="entry name" value="Histidine kinase-like ATPase, C-terminal domain"/>
    <property type="match status" value="1"/>
</dbReference>
<evidence type="ECO:0000256" key="7">
    <source>
        <dbReference type="ARBA" id="ARBA00022692"/>
    </source>
</evidence>
<sequence length="669" mass="76571">MKLKKQLLFISILMLGLPWAGCQSMQEITQVLARSQENLLENTLSAASLVLSNQNETITSRHHHTLGPAIYAVPAQDQIQLDGYQNDWQQPIPPHYKLEQGQRELDIAAQYRDDYLYLWIATRTDHNRFARPGSSEWEQFTLKGLSNQAQISEYTLTTSGSGQFYLSSTAGSDHTRYRHLGYWRETEQGAQIELKLPLKQFNQGLSLDWQIYQNNKQAFNLGTQNTFRPLLHQDDQITQMLAPVIQQGIEVYLVDQQGWLLSQVTGKRIKNDTPGFWLMEKIYAWLLDTSALPEWRPLFERSQLVYPQFISQFQQATWFREGYRSHLLMVQPLQIDPTTTHYLLATQRGEVLIRLAGSAFNRLFFISLFAFVITAGGLFAYASWLTWRINKLSASALQQLQQETEFSGELPLNASKDELGSLSRSFSQLLALKQQQTDYLSSLAAKLSHEIRTPLAVIRSSIDNLTQGQHLDEEQTTYIQRASNGCIRLSQMITAMSEAKRLEQSLNDFELDTVSLNDMLQELSTAYQHTWPSQSFVFIDQTNRQIIAEIYPELLVQALDKLIDNAIDFAEPNSKIELILSDNELDWQIDVYNQGSSIPEKMTRTIFDSLVSVRSTPTEKAHLGLGLFIVSMIMKHHKGTFSAKNTRQGVAFSLNFAHFSRLIPKRLDK</sequence>
<keyword evidence="5" id="KW-0597">Phosphoprotein</keyword>
<keyword evidence="12" id="KW-0902">Two-component regulatory system</keyword>
<dbReference type="InterPro" id="IPR005467">
    <property type="entry name" value="His_kinase_dom"/>
</dbReference>
<evidence type="ECO:0000313" key="17">
    <source>
        <dbReference type="EMBL" id="MCE2594808.1"/>
    </source>
</evidence>
<keyword evidence="11 14" id="KW-1133">Transmembrane helix</keyword>
<keyword evidence="18" id="KW-1185">Reference proteome</keyword>
<dbReference type="PROSITE" id="PS50109">
    <property type="entry name" value="HIS_KIN"/>
    <property type="match status" value="1"/>
</dbReference>
<dbReference type="CDD" id="cd00082">
    <property type="entry name" value="HisKA"/>
    <property type="match status" value="1"/>
</dbReference>
<dbReference type="Gene3D" id="1.10.287.130">
    <property type="match status" value="1"/>
</dbReference>
<dbReference type="InterPro" id="IPR036890">
    <property type="entry name" value="HATPase_C_sf"/>
</dbReference>
<evidence type="ECO:0000256" key="13">
    <source>
        <dbReference type="ARBA" id="ARBA00023136"/>
    </source>
</evidence>
<keyword evidence="7 14" id="KW-0812">Transmembrane</keyword>
<dbReference type="InterPro" id="IPR003594">
    <property type="entry name" value="HATPase_dom"/>
</dbReference>
<dbReference type="RefSeq" id="WP_233052328.1">
    <property type="nucleotide sequence ID" value="NZ_JAIMJA010000007.1"/>
</dbReference>
<dbReference type="InterPro" id="IPR003661">
    <property type="entry name" value="HisK_dim/P_dom"/>
</dbReference>
<keyword evidence="15" id="KW-0732">Signal</keyword>
<evidence type="ECO:0000256" key="4">
    <source>
        <dbReference type="ARBA" id="ARBA00022475"/>
    </source>
</evidence>
<evidence type="ECO:0000256" key="9">
    <source>
        <dbReference type="ARBA" id="ARBA00022777"/>
    </source>
</evidence>
<evidence type="ECO:0000256" key="14">
    <source>
        <dbReference type="SAM" id="Phobius"/>
    </source>
</evidence>
<dbReference type="SMART" id="SM00388">
    <property type="entry name" value="HisKA"/>
    <property type="match status" value="1"/>
</dbReference>
<comment type="subcellular location">
    <subcellularLocation>
        <location evidence="2">Cell membrane</location>
        <topology evidence="2">Multi-pass membrane protein</topology>
    </subcellularLocation>
</comment>
<dbReference type="PANTHER" id="PTHR45528:SF1">
    <property type="entry name" value="SENSOR HISTIDINE KINASE CPXA"/>
    <property type="match status" value="1"/>
</dbReference>
<keyword evidence="4" id="KW-1003">Cell membrane</keyword>
<dbReference type="EMBL" id="JAIMJA010000007">
    <property type="protein sequence ID" value="MCE2594808.1"/>
    <property type="molecule type" value="Genomic_DNA"/>
</dbReference>
<evidence type="ECO:0000256" key="10">
    <source>
        <dbReference type="ARBA" id="ARBA00022840"/>
    </source>
</evidence>
<feature type="domain" description="Histidine kinase" evidence="16">
    <location>
        <begin position="446"/>
        <end position="660"/>
    </location>
</feature>
<keyword evidence="6" id="KW-0808">Transferase</keyword>
<evidence type="ECO:0000256" key="6">
    <source>
        <dbReference type="ARBA" id="ARBA00022679"/>
    </source>
</evidence>
<evidence type="ECO:0000256" key="5">
    <source>
        <dbReference type="ARBA" id="ARBA00022553"/>
    </source>
</evidence>
<keyword evidence="9" id="KW-0418">Kinase</keyword>
<proteinExistence type="predicted"/>
<dbReference type="InterPro" id="IPR050398">
    <property type="entry name" value="HssS/ArlS-like"/>
</dbReference>
<evidence type="ECO:0000256" key="3">
    <source>
        <dbReference type="ARBA" id="ARBA00012438"/>
    </source>
</evidence>
<evidence type="ECO:0000256" key="2">
    <source>
        <dbReference type="ARBA" id="ARBA00004651"/>
    </source>
</evidence>
<dbReference type="Proteomes" id="UP001201273">
    <property type="component" value="Unassembled WGS sequence"/>
</dbReference>
<dbReference type="SMART" id="SM00387">
    <property type="entry name" value="HATPase_c"/>
    <property type="match status" value="1"/>
</dbReference>
<gene>
    <name evidence="17" type="ORF">K6Y31_08265</name>
</gene>
<accession>A0ABS8W8H0</accession>
<dbReference type="SUPFAM" id="SSF47384">
    <property type="entry name" value="Homodimeric domain of signal transducing histidine kinase"/>
    <property type="match status" value="1"/>
</dbReference>
<dbReference type="InterPro" id="IPR036097">
    <property type="entry name" value="HisK_dim/P_sf"/>
</dbReference>
<organism evidence="17 18">
    <name type="scientific">Motilimonas cestriensis</name>
    <dbReference type="NCBI Taxonomy" id="2742685"/>
    <lineage>
        <taxon>Bacteria</taxon>
        <taxon>Pseudomonadati</taxon>
        <taxon>Pseudomonadota</taxon>
        <taxon>Gammaproteobacteria</taxon>
        <taxon>Alteromonadales</taxon>
        <taxon>Alteromonadales genera incertae sedis</taxon>
        <taxon>Motilimonas</taxon>
    </lineage>
</organism>
<keyword evidence="13 14" id="KW-0472">Membrane</keyword>
<reference evidence="17 18" key="1">
    <citation type="journal article" date="2022" name="Environ. Microbiol. Rep.">
        <title>Eco-phylogenetic analyses reveal divergent evolution of vitamin B12 metabolism in the marine bacterial family 'Psychromonadaceae'.</title>
        <authorList>
            <person name="Jin X."/>
            <person name="Yang Y."/>
            <person name="Cao H."/>
            <person name="Gao B."/>
            <person name="Zhao Z."/>
        </authorList>
    </citation>
    <scope>NUCLEOTIDE SEQUENCE [LARGE SCALE GENOMIC DNA]</scope>
    <source>
        <strain evidence="17 18">MKS20</strain>
    </source>
</reference>
<evidence type="ECO:0000256" key="1">
    <source>
        <dbReference type="ARBA" id="ARBA00000085"/>
    </source>
</evidence>
<evidence type="ECO:0000256" key="8">
    <source>
        <dbReference type="ARBA" id="ARBA00022741"/>
    </source>
</evidence>
<name>A0ABS8W8H0_9GAMM</name>
<dbReference type="PANTHER" id="PTHR45528">
    <property type="entry name" value="SENSOR HISTIDINE KINASE CPXA"/>
    <property type="match status" value="1"/>
</dbReference>
<dbReference type="Pfam" id="PF00512">
    <property type="entry name" value="HisKA"/>
    <property type="match status" value="1"/>
</dbReference>
<evidence type="ECO:0000256" key="15">
    <source>
        <dbReference type="SAM" id="SignalP"/>
    </source>
</evidence>
<feature type="signal peptide" evidence="15">
    <location>
        <begin position="1"/>
        <end position="20"/>
    </location>
</feature>
<dbReference type="Pfam" id="PF02518">
    <property type="entry name" value="HATPase_c"/>
    <property type="match status" value="1"/>
</dbReference>
<feature type="transmembrane region" description="Helical" evidence="14">
    <location>
        <begin position="363"/>
        <end position="387"/>
    </location>
</feature>
<keyword evidence="10" id="KW-0067">ATP-binding</keyword>
<evidence type="ECO:0000256" key="11">
    <source>
        <dbReference type="ARBA" id="ARBA00022989"/>
    </source>
</evidence>
<evidence type="ECO:0000313" key="18">
    <source>
        <dbReference type="Proteomes" id="UP001201273"/>
    </source>
</evidence>
<keyword evidence="8" id="KW-0547">Nucleotide-binding</keyword>
<dbReference type="SUPFAM" id="SSF55874">
    <property type="entry name" value="ATPase domain of HSP90 chaperone/DNA topoisomerase II/histidine kinase"/>
    <property type="match status" value="1"/>
</dbReference>
<comment type="catalytic activity">
    <reaction evidence="1">
        <text>ATP + protein L-histidine = ADP + protein N-phospho-L-histidine.</text>
        <dbReference type="EC" id="2.7.13.3"/>
    </reaction>
</comment>
<dbReference type="Gene3D" id="6.10.340.10">
    <property type="match status" value="1"/>
</dbReference>
<protein>
    <recommendedName>
        <fullName evidence="3">histidine kinase</fullName>
        <ecNumber evidence="3">2.7.13.3</ecNumber>
    </recommendedName>
</protein>
<comment type="caution">
    <text evidence="17">The sequence shown here is derived from an EMBL/GenBank/DDBJ whole genome shotgun (WGS) entry which is preliminary data.</text>
</comment>
<evidence type="ECO:0000259" key="16">
    <source>
        <dbReference type="PROSITE" id="PS50109"/>
    </source>
</evidence>
<evidence type="ECO:0000256" key="12">
    <source>
        <dbReference type="ARBA" id="ARBA00023012"/>
    </source>
</evidence>
<feature type="chain" id="PRO_5045719790" description="histidine kinase" evidence="15">
    <location>
        <begin position="21"/>
        <end position="669"/>
    </location>
</feature>
<dbReference type="EC" id="2.7.13.3" evidence="3"/>